<proteinExistence type="predicted"/>
<dbReference type="EMBL" id="JACXVP010000007">
    <property type="protein sequence ID" value="KAG5596610.1"/>
    <property type="molecule type" value="Genomic_DNA"/>
</dbReference>
<evidence type="ECO:0000313" key="2">
    <source>
        <dbReference type="EMBL" id="KAG5596610.1"/>
    </source>
</evidence>
<feature type="compositionally biased region" description="Polar residues" evidence="1">
    <location>
        <begin position="60"/>
        <end position="72"/>
    </location>
</feature>
<keyword evidence="3" id="KW-1185">Reference proteome</keyword>
<reference evidence="2 3" key="1">
    <citation type="submission" date="2020-09" db="EMBL/GenBank/DDBJ databases">
        <title>De no assembly of potato wild relative species, Solanum commersonii.</title>
        <authorList>
            <person name="Cho K."/>
        </authorList>
    </citation>
    <scope>NUCLEOTIDE SEQUENCE [LARGE SCALE GENOMIC DNA]</scope>
    <source>
        <strain evidence="2">LZ3.2</strain>
        <tissue evidence="2">Leaf</tissue>
    </source>
</reference>
<organism evidence="2 3">
    <name type="scientific">Solanum commersonii</name>
    <name type="common">Commerson's wild potato</name>
    <name type="synonym">Commerson's nightshade</name>
    <dbReference type="NCBI Taxonomy" id="4109"/>
    <lineage>
        <taxon>Eukaryota</taxon>
        <taxon>Viridiplantae</taxon>
        <taxon>Streptophyta</taxon>
        <taxon>Embryophyta</taxon>
        <taxon>Tracheophyta</taxon>
        <taxon>Spermatophyta</taxon>
        <taxon>Magnoliopsida</taxon>
        <taxon>eudicotyledons</taxon>
        <taxon>Gunneridae</taxon>
        <taxon>Pentapetalae</taxon>
        <taxon>asterids</taxon>
        <taxon>lamiids</taxon>
        <taxon>Solanales</taxon>
        <taxon>Solanaceae</taxon>
        <taxon>Solanoideae</taxon>
        <taxon>Solaneae</taxon>
        <taxon>Solanum</taxon>
    </lineage>
</organism>
<dbReference type="Proteomes" id="UP000824120">
    <property type="component" value="Chromosome 7"/>
</dbReference>
<dbReference type="AlphaFoldDB" id="A0A9J5Y935"/>
<gene>
    <name evidence="2" type="ORF">H5410_037842</name>
</gene>
<feature type="region of interest" description="Disordered" evidence="1">
    <location>
        <begin position="49"/>
        <end position="72"/>
    </location>
</feature>
<evidence type="ECO:0000256" key="1">
    <source>
        <dbReference type="SAM" id="MobiDB-lite"/>
    </source>
</evidence>
<name>A0A9J5Y935_SOLCO</name>
<sequence>MFQSSTTQMTLIPNPNQTQTYCLPLVFFTLSDQNTFILTASDKLQPVAISENQQQQQQQKYQTNSANKPRPS</sequence>
<evidence type="ECO:0000313" key="3">
    <source>
        <dbReference type="Proteomes" id="UP000824120"/>
    </source>
</evidence>
<protein>
    <submittedName>
        <fullName evidence="2">Uncharacterized protein</fullName>
    </submittedName>
</protein>
<comment type="caution">
    <text evidence="2">The sequence shown here is derived from an EMBL/GenBank/DDBJ whole genome shotgun (WGS) entry which is preliminary data.</text>
</comment>
<accession>A0A9J5Y935</accession>